<accession>A0A7M5VEK6</accession>
<dbReference type="GO" id="GO:0061630">
    <property type="term" value="F:ubiquitin protein ligase activity"/>
    <property type="evidence" value="ECO:0007669"/>
    <property type="project" value="UniProtKB-UniRule"/>
</dbReference>
<comment type="catalytic activity">
    <reaction evidence="1 11">
        <text>S-ubiquitinyl-[E2 ubiquitin-conjugating enzyme]-L-cysteine + [acceptor protein]-L-lysine = [E2 ubiquitin-conjugating enzyme]-L-cysteine + N(6)-ubiquitinyl-[acceptor protein]-L-lysine.</text>
        <dbReference type="EC" id="2.3.2.26"/>
    </reaction>
</comment>
<evidence type="ECO:0000256" key="11">
    <source>
        <dbReference type="RuleBase" id="RU369009"/>
    </source>
</evidence>
<dbReference type="FunFam" id="1.25.10.10:FF:000051">
    <property type="entry name" value="E3 ubiquitin-protein ligase HECTD1 isoform X1"/>
    <property type="match status" value="1"/>
</dbReference>
<feature type="compositionally biased region" description="Basic and acidic residues" evidence="12">
    <location>
        <begin position="1695"/>
        <end position="1704"/>
    </location>
</feature>
<dbReference type="SUPFAM" id="SSF48371">
    <property type="entry name" value="ARM repeat"/>
    <property type="match status" value="1"/>
</dbReference>
<keyword evidence="4" id="KW-0597">Phosphoprotein</keyword>
<dbReference type="GO" id="GO:0070534">
    <property type="term" value="P:protein K63-linked ubiquitination"/>
    <property type="evidence" value="ECO:0007669"/>
    <property type="project" value="TreeGrafter"/>
</dbReference>
<dbReference type="CDD" id="cd21062">
    <property type="entry name" value="BTHB_HectD1"/>
    <property type="match status" value="1"/>
</dbReference>
<dbReference type="PROSITE" id="PS50088">
    <property type="entry name" value="ANK_REPEAT"/>
    <property type="match status" value="2"/>
</dbReference>
<keyword evidence="6" id="KW-0677">Repeat</keyword>
<dbReference type="OrthoDB" id="412600at2759"/>
<dbReference type="FunFam" id="3.30.2410.10:FF:000007">
    <property type="entry name" value="Putative E3 ubiquitin-protein ligase HECTD1"/>
    <property type="match status" value="1"/>
</dbReference>
<feature type="region of interest" description="Disordered" evidence="12">
    <location>
        <begin position="1677"/>
        <end position="1718"/>
    </location>
</feature>
<dbReference type="InterPro" id="IPR036770">
    <property type="entry name" value="Ankyrin_rpt-contain_sf"/>
</dbReference>
<feature type="region of interest" description="Disordered" evidence="12">
    <location>
        <begin position="1487"/>
        <end position="1554"/>
    </location>
</feature>
<feature type="active site" description="Glycyl thioester intermediate" evidence="10">
    <location>
        <position position="2749"/>
    </location>
</feature>
<dbReference type="EC" id="2.3.2.26" evidence="11"/>
<keyword evidence="15" id="KW-1185">Reference proteome</keyword>
<feature type="region of interest" description="Disordered" evidence="12">
    <location>
        <begin position="1754"/>
        <end position="1849"/>
    </location>
</feature>
<dbReference type="Gene3D" id="3.30.2160.10">
    <property type="entry name" value="Hect, E3 ligase catalytic domain"/>
    <property type="match status" value="1"/>
</dbReference>
<feature type="region of interest" description="Disordered" evidence="12">
    <location>
        <begin position="1412"/>
        <end position="1437"/>
    </location>
</feature>
<dbReference type="SUPFAM" id="SSF49785">
    <property type="entry name" value="Galactose-binding domain-like"/>
    <property type="match status" value="1"/>
</dbReference>
<dbReference type="Proteomes" id="UP000594262">
    <property type="component" value="Unplaced"/>
</dbReference>
<feature type="region of interest" description="Disordered" evidence="12">
    <location>
        <begin position="490"/>
        <end position="543"/>
    </location>
</feature>
<feature type="compositionally biased region" description="Basic and acidic residues" evidence="12">
    <location>
        <begin position="1413"/>
        <end position="1437"/>
    </location>
</feature>
<feature type="region of interest" description="Disordered" evidence="12">
    <location>
        <begin position="1636"/>
        <end position="1665"/>
    </location>
</feature>
<comment type="similarity">
    <text evidence="3 11">Belongs to the UPL family. K-HECT subfamily.</text>
</comment>
<feature type="region of interest" description="Disordered" evidence="12">
    <location>
        <begin position="1579"/>
        <end position="1608"/>
    </location>
</feature>
<feature type="compositionally biased region" description="Basic and acidic residues" evidence="12">
    <location>
        <begin position="1528"/>
        <end position="1537"/>
    </location>
</feature>
<feature type="compositionally biased region" description="Basic and acidic residues" evidence="12">
    <location>
        <begin position="1794"/>
        <end position="1810"/>
    </location>
</feature>
<feature type="region of interest" description="Disordered" evidence="12">
    <location>
        <begin position="446"/>
        <end position="472"/>
    </location>
</feature>
<dbReference type="InterPro" id="IPR035983">
    <property type="entry name" value="Hect_E3_ubiquitin_ligase"/>
</dbReference>
<dbReference type="InterPro" id="IPR000569">
    <property type="entry name" value="HECT_dom"/>
</dbReference>
<name>A0A7M5VEK6_9CNID</name>
<feature type="compositionally biased region" description="Polar residues" evidence="12">
    <location>
        <begin position="1599"/>
        <end position="1608"/>
    </location>
</feature>
<feature type="compositionally biased region" description="Acidic residues" evidence="12">
    <location>
        <begin position="1587"/>
        <end position="1598"/>
    </location>
</feature>
<feature type="compositionally biased region" description="Polar residues" evidence="12">
    <location>
        <begin position="1820"/>
        <end position="1838"/>
    </location>
</feature>
<feature type="compositionally biased region" description="Basic and acidic residues" evidence="12">
    <location>
        <begin position="447"/>
        <end position="472"/>
    </location>
</feature>
<dbReference type="InterPro" id="IPR016024">
    <property type="entry name" value="ARM-type_fold"/>
</dbReference>
<dbReference type="Gene3D" id="1.25.40.20">
    <property type="entry name" value="Ankyrin repeat-containing domain"/>
    <property type="match status" value="1"/>
</dbReference>
<evidence type="ECO:0000256" key="4">
    <source>
        <dbReference type="ARBA" id="ARBA00022553"/>
    </source>
</evidence>
<sequence>MADIDPDTLLEWLTMGAGDERDMQVIALEQLCMLLLMSDNVDRCFESCPPRSFLPALCHIFMDETAPDSILEVTARAITYYLDVSAECSRRIVTVDGAVKALCTRLVVVDITSRTSKDLAEQCVKVLELMCTREAGSIYEAGGLNCMVTFIREYGSQIHKDTLHSAMSVVARLCSKIEPTDETLEDCMDSLSKLLQHQDNNVADTALKCFACVADRFTRRGVDPAPLAKHGLTDELLKKLVSSAMACGNNASTSMNASLNESRSSSGNVSIIVSVLSMLCRGSPTITHDLLRSNLPDAIETAMNGDERCVLDTMRLVDLLLILLFEGRGALPKSASSSRASLGNLRKLDSTGDKSHRQLIDCIRSKDTDALIEAVDSSQFDVNFMDDVGQTLLNWASAFGTLEMVEFLCDRGADVNRGQRSSSLHYAACFGRPAVAKVLLRHGANPELRDEDGKTPLDKARERNDEGHKEVVRILQSPGEWLTIVAMDTTDTEASNTEQETKPDDTTTTDQPEEGSTETPTESEIGDQDQDKEITESPEKAVKGDPEVAPIYIKRLVPVFANTFQSSLIPSVKKATLSILKKMIHSIPAQMMEEVISGTVASQLVDVIAVALNVEDDDEGHLAVFNCVQDMMTKGPNIFLIHFIRLGVLQKISEMASQFEIVDQDVIIDGKIQEKEEQTIPLEDATKVLAGLPYHWHDWCLVRGRDCLYLWSDFCAIELSNGSNGWFRFVLDGKLLTMYSSGSPEGGSSSNESRTEFLEKLQRARASVPSSAVSQPILSALGGETLIVGNWTLSCKQEHQLHVINTDGQQATILKEDLPGFLFESNRGTKHTFTAEISLGPDFAFSWSGKQGKKFQSRKDQVRQKLSSLANSIYCKYFKDADLTPHGSMATLIQISKTLNDCVNPNEPLLPENKDKLYSALTELCNIVTNETMLSSYEIQTSGLVTALNNCLNKTLPLSSSLTLSKEQNYPKEAFKKVFGDQSKIDAESGGPAITLVRKLIMVLESSEKLPVLAYESSGTGTGLQVLLKRLRFKLERGGRSSDFINRSGKNLKMEPLTTVGEIEAYLLKMVEKKWYDYERSSFKFVKHFKENADQHKTFEHQSDFDQNGIIYWLGTNANETTDWINPARHNVVLISSSEGRSLPYGRLEDIINRDSAPVNCHTNDNKSAWFTLDIGVNVIPSAYTLRHARGYGRSAIRNWLFQASKDATTWTTLKTHENDESLQDPGSTHTWKFSTEEIGEETEGWHYFRIQQNGTNASGQTYYLSLSGFEIYGKVTSAVEQMKPLATPEADNTQKKQRRIFRSQILRHMALSAKEGSDWKLLHNQSRAKAANTTDAKNDTWVDVSWAQNMASKTNEDGDSSNVKVVNIADPSVAEVMLKAERMDKNASNKSHDAPSPALDNNLKQVVMSFGKKKDGEKSDSENNKDNTNEADKQGETRIDLANLQFLMAVEDLLDNSELVANALAEAASIRVDQVRMATQSFKNTLVASNGKNRPTPSAQGSRESQSPPNELSVPVTSEPTLAVSVESKDEDKDQDGSESPQPDTESTPLTKEECLDTMQKISSSMSDVLDTMNIEPSTKETAQQENEDTQEGELSDDSQSSAAVNVAENNFLNDNHSAGLQASYIAMMKEANDRHDNEPMDEDDDDDDYDEDEFEDYDDVTADVTKVEECVIDTTVATEQSTSAQNKDNSSTDTKESSEKTSDSVSNVVDTASGNTTTQAGISRDVLASMLQVLTGNNDSVENIDDITQQALRLLSGGTPSENKKDETKEEDSTEKSDRESPVSKTPENVESDVKDTSAETSKDDSSVKKGSSTTDVPSTSIEGESSEGDSLSTMKTPERIIDDEGDSDMYTLEEILQFHKLSKLVAEKEKKLVTKEGEEGNSTEEGSNKKESVDEPSSSTKKQSISETTTTSTPMYDDDDDDEDDDDDDDDYDDIENEEEDHDPDEMYEPLQVHRHDYPGEHHRRMWNDELVLKCQHDALVPAFDPRPGRTNVQQTQDIEIPTAGTQKENKKEKVERKIRLFLRGTPYVGAKEIEIPLDNTESTIFSYVQSLVLYNSSSNQSDRLRRVWDPNFVLVYKSTKESGEEDSTVLREEDVVKWGVSFVKDNIGTVDLPKSDLINYLQQNCNEEFLKKWRLVGTTRSCRKQRNCSSLSSAYKEFTSMKMEEAANKPKEVKEKVVKIEEPLHRHLEGVTPIQQVLEVINSLHRISDEVDDTVSFDDEKEVFYVPNDEFLCKKITNKLVQQIQDPLTLASGSLPLWCEYLVINYPTLFPFETRQMFFRATAFGFSRSIVWLQGIQDANTERSRVHLTRRLDTQEFRIGRLKHERVTVPREDQLLETAIQLMNFHAERKSVLEIEFKDEEGTGLGPSLEFYALISLALQRNDLKLWVSMDDMQNDERIGPEYSRHNNGLFPAPFPQDSPDMTRICQLFAFLGIFLAKCLQDNRLVDIPLSSPFFKMLCAGKGKYAKLSRTMSQNSDAIGQGQFSDDESVDDVFDVTESTEKMDSHYFSDVITDHDFEQIHPNKAKFIKQLTLYVEKRQKILCDTELDESKRRTMLDELPFVTESGVECKLEDLGLTFQYVPSSTVYGFDAVDLKPNGANETLTGENVEEYIELLKDFTMHKGIAMQLEAFRSGFNRVFPMERLHAFKPNEVRLMLCGEQAPQWTYEELMMYTEPKYGYHKDSPGFLRLINVLVAMDGQERKEFLQFATGCSSLPPGGISNLLPRLTVVKKESEGDGSYPSVNTCVHYLKLPEYSSEEILKEKLRAATREKGFHLN</sequence>
<feature type="region of interest" description="Disordered" evidence="12">
    <location>
        <begin position="1875"/>
        <end position="1953"/>
    </location>
</feature>
<dbReference type="GO" id="GO:0043161">
    <property type="term" value="P:proteasome-mediated ubiquitin-dependent protein catabolic process"/>
    <property type="evidence" value="ECO:0007669"/>
    <property type="project" value="TreeGrafter"/>
</dbReference>
<comment type="pathway">
    <text evidence="2 11">Protein modification; protein ubiquitination.</text>
</comment>
<dbReference type="InterPro" id="IPR012919">
    <property type="entry name" value="SUN_dom"/>
</dbReference>
<dbReference type="FunFam" id="1.25.40.20:FF:000033">
    <property type="entry name" value="E3 ubiquitin-protein ligase HECTD1 isoform X2"/>
    <property type="match status" value="1"/>
</dbReference>
<dbReference type="PROSITE" id="PS50237">
    <property type="entry name" value="HECT"/>
    <property type="match status" value="1"/>
</dbReference>
<protein>
    <recommendedName>
        <fullName evidence="11">E3 ubiquitin-protein ligase</fullName>
        <ecNumber evidence="11">2.3.2.26</ecNumber>
    </recommendedName>
</protein>
<comment type="function">
    <text evidence="11">E3 ubiquitin-protein ligase which accepts ubiquitin from an E2 ubiquitin-conjugating enzyme in the form of a thioester and then directly transfers the ubiquitin to targeted substrates.</text>
</comment>
<evidence type="ECO:0000256" key="6">
    <source>
        <dbReference type="ARBA" id="ARBA00022737"/>
    </source>
</evidence>
<feature type="repeat" description="ANK" evidence="9">
    <location>
        <begin position="419"/>
        <end position="451"/>
    </location>
</feature>
<dbReference type="GO" id="GO:0016607">
    <property type="term" value="C:nuclear speck"/>
    <property type="evidence" value="ECO:0007669"/>
    <property type="project" value="TreeGrafter"/>
</dbReference>
<feature type="domain" description="HECT" evidence="13">
    <location>
        <begin position="2353"/>
        <end position="2780"/>
    </location>
</feature>
<feature type="compositionally biased region" description="Polar residues" evidence="12">
    <location>
        <begin position="1487"/>
        <end position="1521"/>
    </location>
</feature>
<dbReference type="PANTHER" id="PTHR45670:SF1">
    <property type="entry name" value="E3 UBIQUITIN-PROTEIN LIGASE HECTD1"/>
    <property type="match status" value="1"/>
</dbReference>
<proteinExistence type="inferred from homology"/>
<dbReference type="RefSeq" id="XP_066922502.1">
    <property type="nucleotide sequence ID" value="XM_067066401.1"/>
</dbReference>
<dbReference type="Gene3D" id="3.90.1750.10">
    <property type="entry name" value="Hect, E3 ligase catalytic domains"/>
    <property type="match status" value="1"/>
</dbReference>
<dbReference type="SMART" id="SM00248">
    <property type="entry name" value="ANK"/>
    <property type="match status" value="3"/>
</dbReference>
<dbReference type="Gene3D" id="1.10.720.80">
    <property type="match status" value="1"/>
</dbReference>
<evidence type="ECO:0000256" key="5">
    <source>
        <dbReference type="ARBA" id="ARBA00022679"/>
    </source>
</evidence>
<dbReference type="Gene3D" id="2.60.120.260">
    <property type="entry name" value="Galactose-binding domain-like"/>
    <property type="match status" value="1"/>
</dbReference>
<feature type="compositionally biased region" description="Basic and acidic residues" evidence="12">
    <location>
        <begin position="1385"/>
        <end position="1394"/>
    </location>
</feature>
<feature type="compositionally biased region" description="Polar residues" evidence="12">
    <location>
        <begin position="1898"/>
        <end position="1917"/>
    </location>
</feature>
<dbReference type="SUPFAM" id="SSF56204">
    <property type="entry name" value="Hect, E3 ligase catalytic domain"/>
    <property type="match status" value="1"/>
</dbReference>
<dbReference type="InterPro" id="IPR002110">
    <property type="entry name" value="Ankyrin_rpt"/>
</dbReference>
<dbReference type="UniPathway" id="UPA00143"/>
<evidence type="ECO:0000256" key="10">
    <source>
        <dbReference type="PROSITE-ProRule" id="PRU00104"/>
    </source>
</evidence>
<evidence type="ECO:0000256" key="12">
    <source>
        <dbReference type="SAM" id="MobiDB-lite"/>
    </source>
</evidence>
<dbReference type="GeneID" id="136809845"/>
<feature type="compositionally biased region" description="Acidic residues" evidence="12">
    <location>
        <begin position="1919"/>
        <end position="1951"/>
    </location>
</feature>
<dbReference type="EnsemblMetazoa" id="CLYHEMT011821.1">
    <property type="protein sequence ID" value="CLYHEMP011821.1"/>
    <property type="gene ID" value="CLYHEMG011821"/>
</dbReference>
<evidence type="ECO:0000256" key="9">
    <source>
        <dbReference type="PROSITE-ProRule" id="PRU00023"/>
    </source>
</evidence>
<evidence type="ECO:0000256" key="3">
    <source>
        <dbReference type="ARBA" id="ARBA00006331"/>
    </source>
</evidence>
<dbReference type="Pfam" id="PF07738">
    <property type="entry name" value="Sad1_UNC"/>
    <property type="match status" value="1"/>
</dbReference>
<keyword evidence="5 11" id="KW-0808">Transferase</keyword>
<dbReference type="PANTHER" id="PTHR45670">
    <property type="entry name" value="E3 UBIQUITIN-PROTEIN LIGASE TRIP12"/>
    <property type="match status" value="1"/>
</dbReference>
<dbReference type="InterPro" id="IPR045322">
    <property type="entry name" value="HECTD1/TRIP12-like"/>
</dbReference>
<feature type="compositionally biased region" description="Basic and acidic residues" evidence="12">
    <location>
        <begin position="529"/>
        <end position="543"/>
    </location>
</feature>
<evidence type="ECO:0000256" key="1">
    <source>
        <dbReference type="ARBA" id="ARBA00000885"/>
    </source>
</evidence>
<evidence type="ECO:0000313" key="15">
    <source>
        <dbReference type="Proteomes" id="UP000594262"/>
    </source>
</evidence>
<keyword evidence="7 10" id="KW-0833">Ubl conjugation pathway</keyword>
<dbReference type="PROSITE" id="PS50297">
    <property type="entry name" value="ANK_REP_REGION"/>
    <property type="match status" value="2"/>
</dbReference>
<evidence type="ECO:0000256" key="8">
    <source>
        <dbReference type="ARBA" id="ARBA00023043"/>
    </source>
</evidence>
<organism evidence="14 15">
    <name type="scientific">Clytia hemisphaerica</name>
    <dbReference type="NCBI Taxonomy" id="252671"/>
    <lineage>
        <taxon>Eukaryota</taxon>
        <taxon>Metazoa</taxon>
        <taxon>Cnidaria</taxon>
        <taxon>Hydrozoa</taxon>
        <taxon>Hydroidolina</taxon>
        <taxon>Leptothecata</taxon>
        <taxon>Obeliida</taxon>
        <taxon>Clytiidae</taxon>
        <taxon>Clytia</taxon>
    </lineage>
</organism>
<keyword evidence="8 9" id="KW-0040">ANK repeat</keyword>
<dbReference type="Pfam" id="PF18410">
    <property type="entry name" value="BTHB"/>
    <property type="match status" value="1"/>
</dbReference>
<feature type="compositionally biased region" description="Polar residues" evidence="12">
    <location>
        <begin position="1677"/>
        <end position="1688"/>
    </location>
</feature>
<evidence type="ECO:0000256" key="2">
    <source>
        <dbReference type="ARBA" id="ARBA00004906"/>
    </source>
</evidence>
<reference evidence="14" key="1">
    <citation type="submission" date="2021-01" db="UniProtKB">
        <authorList>
            <consortium name="EnsemblMetazoa"/>
        </authorList>
    </citation>
    <scope>IDENTIFICATION</scope>
</reference>
<feature type="repeat" description="ANK" evidence="9">
    <location>
        <begin position="388"/>
        <end position="420"/>
    </location>
</feature>
<dbReference type="Gene3D" id="1.25.10.10">
    <property type="entry name" value="Leucine-rich Repeat Variant"/>
    <property type="match status" value="1"/>
</dbReference>
<dbReference type="Gene3D" id="3.30.2410.10">
    <property type="entry name" value="Hect, E3 ligase catalytic domain"/>
    <property type="match status" value="1"/>
</dbReference>
<evidence type="ECO:0000259" key="13">
    <source>
        <dbReference type="PROSITE" id="PS50237"/>
    </source>
</evidence>
<dbReference type="SMART" id="SM00119">
    <property type="entry name" value="HECTc"/>
    <property type="match status" value="1"/>
</dbReference>
<dbReference type="CDD" id="cd00078">
    <property type="entry name" value="HECTc"/>
    <property type="match status" value="1"/>
</dbReference>
<dbReference type="SUPFAM" id="SSF48403">
    <property type="entry name" value="Ankyrin repeat"/>
    <property type="match status" value="1"/>
</dbReference>
<dbReference type="Pfam" id="PF00632">
    <property type="entry name" value="HECT"/>
    <property type="match status" value="1"/>
</dbReference>
<evidence type="ECO:0000313" key="14">
    <source>
        <dbReference type="EnsemblMetazoa" id="CLYHEMP011821.1"/>
    </source>
</evidence>
<dbReference type="InterPro" id="IPR011989">
    <property type="entry name" value="ARM-like"/>
</dbReference>
<feature type="compositionally biased region" description="Acidic residues" evidence="12">
    <location>
        <begin position="1641"/>
        <end position="1663"/>
    </location>
</feature>
<dbReference type="Pfam" id="PF12796">
    <property type="entry name" value="Ank_2"/>
    <property type="match status" value="1"/>
</dbReference>
<dbReference type="InterPro" id="IPR008979">
    <property type="entry name" value="Galactose-bd-like_sf"/>
</dbReference>
<feature type="compositionally biased region" description="Polar residues" evidence="12">
    <location>
        <begin position="1539"/>
        <end position="1551"/>
    </location>
</feature>
<evidence type="ECO:0000256" key="7">
    <source>
        <dbReference type="ARBA" id="ARBA00022786"/>
    </source>
</evidence>
<feature type="region of interest" description="Disordered" evidence="12">
    <location>
        <begin position="1385"/>
        <end position="1404"/>
    </location>
</feature>
<dbReference type="InterPro" id="IPR041200">
    <property type="entry name" value="FKBP3_BTHB"/>
</dbReference>